<feature type="compositionally biased region" description="Polar residues" evidence="1">
    <location>
        <begin position="36"/>
        <end position="48"/>
    </location>
</feature>
<feature type="signal peptide" evidence="3">
    <location>
        <begin position="1"/>
        <end position="21"/>
    </location>
</feature>
<evidence type="ECO:0000256" key="1">
    <source>
        <dbReference type="SAM" id="MobiDB-lite"/>
    </source>
</evidence>
<proteinExistence type="predicted"/>
<evidence type="ECO:0008006" key="6">
    <source>
        <dbReference type="Google" id="ProtNLM"/>
    </source>
</evidence>
<accession>A0A067SQY7</accession>
<sequence length="150" mass="16162">MSGMPWAVLSVAVLSIPEAYAKGGGKGKSSGSSSGTRSRVTSTKNQTTKCRDTFVPPTSTACNTTMDDSSGTASHTKKIIGIVLACVIPSLCLLTILFVHLYYARRKRRGLGGKSSTEPFSRAEYQELRERLDLTPKDNAGHHDIETARN</sequence>
<evidence type="ECO:0000256" key="3">
    <source>
        <dbReference type="SAM" id="SignalP"/>
    </source>
</evidence>
<dbReference type="Proteomes" id="UP000027222">
    <property type="component" value="Unassembled WGS sequence"/>
</dbReference>
<dbReference type="EMBL" id="KL142399">
    <property type="protein sequence ID" value="KDR70094.1"/>
    <property type="molecule type" value="Genomic_DNA"/>
</dbReference>
<keyword evidence="2" id="KW-0472">Membrane</keyword>
<evidence type="ECO:0000256" key="2">
    <source>
        <dbReference type="SAM" id="Phobius"/>
    </source>
</evidence>
<dbReference type="HOGENOM" id="CLU_1740641_0_0_1"/>
<reference evidence="5" key="1">
    <citation type="journal article" date="2014" name="Proc. Natl. Acad. Sci. U.S.A.">
        <title>Extensive sampling of basidiomycete genomes demonstrates inadequacy of the white-rot/brown-rot paradigm for wood decay fungi.</title>
        <authorList>
            <person name="Riley R."/>
            <person name="Salamov A.A."/>
            <person name="Brown D.W."/>
            <person name="Nagy L.G."/>
            <person name="Floudas D."/>
            <person name="Held B.W."/>
            <person name="Levasseur A."/>
            <person name="Lombard V."/>
            <person name="Morin E."/>
            <person name="Otillar R."/>
            <person name="Lindquist E.A."/>
            <person name="Sun H."/>
            <person name="LaButti K.M."/>
            <person name="Schmutz J."/>
            <person name="Jabbour D."/>
            <person name="Luo H."/>
            <person name="Baker S.E."/>
            <person name="Pisabarro A.G."/>
            <person name="Walton J.D."/>
            <person name="Blanchette R.A."/>
            <person name="Henrissat B."/>
            <person name="Martin F."/>
            <person name="Cullen D."/>
            <person name="Hibbett D.S."/>
            <person name="Grigoriev I.V."/>
        </authorList>
    </citation>
    <scope>NUCLEOTIDE SEQUENCE [LARGE SCALE GENOMIC DNA]</scope>
    <source>
        <strain evidence="5">CBS 339.88</strain>
    </source>
</reference>
<organism evidence="4 5">
    <name type="scientific">Galerina marginata (strain CBS 339.88)</name>
    <dbReference type="NCBI Taxonomy" id="685588"/>
    <lineage>
        <taxon>Eukaryota</taxon>
        <taxon>Fungi</taxon>
        <taxon>Dikarya</taxon>
        <taxon>Basidiomycota</taxon>
        <taxon>Agaricomycotina</taxon>
        <taxon>Agaricomycetes</taxon>
        <taxon>Agaricomycetidae</taxon>
        <taxon>Agaricales</taxon>
        <taxon>Agaricineae</taxon>
        <taxon>Strophariaceae</taxon>
        <taxon>Galerina</taxon>
    </lineage>
</organism>
<keyword evidence="2" id="KW-0812">Transmembrane</keyword>
<evidence type="ECO:0000313" key="4">
    <source>
        <dbReference type="EMBL" id="KDR70094.1"/>
    </source>
</evidence>
<feature type="compositionally biased region" description="Polar residues" evidence="1">
    <location>
        <begin position="56"/>
        <end position="72"/>
    </location>
</feature>
<keyword evidence="3" id="KW-0732">Signal</keyword>
<feature type="region of interest" description="Disordered" evidence="1">
    <location>
        <begin position="129"/>
        <end position="150"/>
    </location>
</feature>
<feature type="transmembrane region" description="Helical" evidence="2">
    <location>
        <begin position="79"/>
        <end position="104"/>
    </location>
</feature>
<keyword evidence="2" id="KW-1133">Transmembrane helix</keyword>
<protein>
    <recommendedName>
        <fullName evidence="6">Mid2 domain-containing protein</fullName>
    </recommendedName>
</protein>
<evidence type="ECO:0000313" key="5">
    <source>
        <dbReference type="Proteomes" id="UP000027222"/>
    </source>
</evidence>
<dbReference type="AlphaFoldDB" id="A0A067SQY7"/>
<gene>
    <name evidence="4" type="ORF">GALMADRAFT_905935</name>
</gene>
<feature type="chain" id="PRO_5001646047" description="Mid2 domain-containing protein" evidence="3">
    <location>
        <begin position="22"/>
        <end position="150"/>
    </location>
</feature>
<name>A0A067SQY7_GALM3</name>
<keyword evidence="5" id="KW-1185">Reference proteome</keyword>
<feature type="region of interest" description="Disordered" evidence="1">
    <location>
        <begin position="21"/>
        <end position="72"/>
    </location>
</feature>